<evidence type="ECO:0000313" key="1">
    <source>
        <dbReference type="EMBL" id="EJK45930.1"/>
    </source>
</evidence>
<gene>
    <name evidence="1" type="ORF">THAOC_35432</name>
</gene>
<dbReference type="EMBL" id="AGNL01048134">
    <property type="protein sequence ID" value="EJK45930.1"/>
    <property type="molecule type" value="Genomic_DNA"/>
</dbReference>
<reference evidence="1 2" key="1">
    <citation type="journal article" date="2012" name="Genome Biol.">
        <title>Genome and low-iron response of an oceanic diatom adapted to chronic iron limitation.</title>
        <authorList>
            <person name="Lommer M."/>
            <person name="Specht M."/>
            <person name="Roy A.S."/>
            <person name="Kraemer L."/>
            <person name="Andreson R."/>
            <person name="Gutowska M.A."/>
            <person name="Wolf J."/>
            <person name="Bergner S.V."/>
            <person name="Schilhabel M.B."/>
            <person name="Klostermeier U.C."/>
            <person name="Beiko R.G."/>
            <person name="Rosenstiel P."/>
            <person name="Hippler M."/>
            <person name="Laroche J."/>
        </authorList>
    </citation>
    <scope>NUCLEOTIDE SEQUENCE [LARGE SCALE GENOMIC DNA]</scope>
    <source>
        <strain evidence="1 2">CCMP1005</strain>
    </source>
</reference>
<name>K0R1S7_THAOC</name>
<proteinExistence type="predicted"/>
<organism evidence="1 2">
    <name type="scientific">Thalassiosira oceanica</name>
    <name type="common">Marine diatom</name>
    <dbReference type="NCBI Taxonomy" id="159749"/>
    <lineage>
        <taxon>Eukaryota</taxon>
        <taxon>Sar</taxon>
        <taxon>Stramenopiles</taxon>
        <taxon>Ochrophyta</taxon>
        <taxon>Bacillariophyta</taxon>
        <taxon>Coscinodiscophyceae</taxon>
        <taxon>Thalassiosirophycidae</taxon>
        <taxon>Thalassiosirales</taxon>
        <taxon>Thalassiosiraceae</taxon>
        <taxon>Thalassiosira</taxon>
    </lineage>
</organism>
<comment type="caution">
    <text evidence="1">The sequence shown here is derived from an EMBL/GenBank/DDBJ whole genome shotgun (WGS) entry which is preliminary data.</text>
</comment>
<keyword evidence="2" id="KW-1185">Reference proteome</keyword>
<dbReference type="AlphaFoldDB" id="K0R1S7"/>
<dbReference type="Proteomes" id="UP000266841">
    <property type="component" value="Unassembled WGS sequence"/>
</dbReference>
<evidence type="ECO:0000313" key="2">
    <source>
        <dbReference type="Proteomes" id="UP000266841"/>
    </source>
</evidence>
<accession>K0R1S7</accession>
<sequence>MALRPTLSIKQAGATANLLRPPLSIKRAGEPVQRKICASSNEPELPMPRYGIELSPCSAAALRVHRGPSTPFWPYICVGLLGSTSVGWPPVRVRSDNAAAGVNSSISLLSMLPIAVRRRRLMVVEQLASP</sequence>
<protein>
    <submittedName>
        <fullName evidence="1">Uncharacterized protein</fullName>
    </submittedName>
</protein>